<dbReference type="GO" id="GO:0005524">
    <property type="term" value="F:ATP binding"/>
    <property type="evidence" value="ECO:0007669"/>
    <property type="project" value="InterPro"/>
</dbReference>
<dbReference type="GO" id="GO:0015807">
    <property type="term" value="P:L-amino acid transport"/>
    <property type="evidence" value="ECO:0007669"/>
    <property type="project" value="TreeGrafter"/>
</dbReference>
<comment type="similarity">
    <text evidence="1">Belongs to the ABC transporter superfamily.</text>
</comment>
<name>A0A382IIV6_9ZZZZ</name>
<evidence type="ECO:0000256" key="2">
    <source>
        <dbReference type="ARBA" id="ARBA00022448"/>
    </source>
</evidence>
<reference evidence="5" key="1">
    <citation type="submission" date="2018-05" db="EMBL/GenBank/DDBJ databases">
        <authorList>
            <person name="Lanie J.A."/>
            <person name="Ng W.-L."/>
            <person name="Kazmierczak K.M."/>
            <person name="Andrzejewski T.M."/>
            <person name="Davidsen T.M."/>
            <person name="Wayne K.J."/>
            <person name="Tettelin H."/>
            <person name="Glass J.I."/>
            <person name="Rusch D."/>
            <person name="Podicherti R."/>
            <person name="Tsui H.-C.T."/>
            <person name="Winkler M.E."/>
        </authorList>
    </citation>
    <scope>NUCLEOTIDE SEQUENCE</scope>
</reference>
<gene>
    <name evidence="5" type="ORF">METZ01_LOCUS251657</name>
</gene>
<dbReference type="InterPro" id="IPR027417">
    <property type="entry name" value="P-loop_NTPase"/>
</dbReference>
<dbReference type="SUPFAM" id="SSF52540">
    <property type="entry name" value="P-loop containing nucleoside triphosphate hydrolases"/>
    <property type="match status" value="1"/>
</dbReference>
<evidence type="ECO:0000256" key="1">
    <source>
        <dbReference type="ARBA" id="ARBA00005417"/>
    </source>
</evidence>
<keyword evidence="3" id="KW-0029">Amino-acid transport</keyword>
<organism evidence="5">
    <name type="scientific">marine metagenome</name>
    <dbReference type="NCBI Taxonomy" id="408172"/>
    <lineage>
        <taxon>unclassified sequences</taxon>
        <taxon>metagenomes</taxon>
        <taxon>ecological metagenomes</taxon>
    </lineage>
</organism>
<feature type="non-terminal residue" evidence="5">
    <location>
        <position position="91"/>
    </location>
</feature>
<feature type="non-terminal residue" evidence="5">
    <location>
        <position position="1"/>
    </location>
</feature>
<dbReference type="Pfam" id="PF00005">
    <property type="entry name" value="ABC_tran"/>
    <property type="match status" value="1"/>
</dbReference>
<evidence type="ECO:0000313" key="5">
    <source>
        <dbReference type="EMBL" id="SVB98803.1"/>
    </source>
</evidence>
<protein>
    <recommendedName>
        <fullName evidence="4">ABC transporter domain-containing protein</fullName>
    </recommendedName>
</protein>
<dbReference type="EMBL" id="UINC01067282">
    <property type="protein sequence ID" value="SVB98803.1"/>
    <property type="molecule type" value="Genomic_DNA"/>
</dbReference>
<dbReference type="Gene3D" id="3.40.50.300">
    <property type="entry name" value="P-loop containing nucleotide triphosphate hydrolases"/>
    <property type="match status" value="1"/>
</dbReference>
<dbReference type="PANTHER" id="PTHR43820:SF8">
    <property type="entry name" value="ABC TRANSPORTER SUBSTRATE-BINDING PROTEIN"/>
    <property type="match status" value="1"/>
</dbReference>
<dbReference type="InterPro" id="IPR052156">
    <property type="entry name" value="BCAA_Transport_ATP-bd_LivF"/>
</dbReference>
<dbReference type="GO" id="GO:0015658">
    <property type="term" value="F:branched-chain amino acid transmembrane transporter activity"/>
    <property type="evidence" value="ECO:0007669"/>
    <property type="project" value="TreeGrafter"/>
</dbReference>
<proteinExistence type="inferred from homology"/>
<evidence type="ECO:0000256" key="3">
    <source>
        <dbReference type="ARBA" id="ARBA00022970"/>
    </source>
</evidence>
<accession>A0A382IIV6</accession>
<sequence length="91" mass="9717">LLKVRNIETFYGPVIAIRGISLDVHEGQIVSILGGNGAGKTTILKTICGALEPQKGTVVFSGQDITAWQPDKTAKQGMGHVPEGREVFPFL</sequence>
<feature type="domain" description="ABC transporter" evidence="4">
    <location>
        <begin position="18"/>
        <end position="89"/>
    </location>
</feature>
<keyword evidence="2" id="KW-0813">Transport</keyword>
<evidence type="ECO:0000259" key="4">
    <source>
        <dbReference type="Pfam" id="PF00005"/>
    </source>
</evidence>
<dbReference type="GO" id="GO:0016887">
    <property type="term" value="F:ATP hydrolysis activity"/>
    <property type="evidence" value="ECO:0007669"/>
    <property type="project" value="InterPro"/>
</dbReference>
<dbReference type="AlphaFoldDB" id="A0A382IIV6"/>
<dbReference type="PANTHER" id="PTHR43820">
    <property type="entry name" value="HIGH-AFFINITY BRANCHED-CHAIN AMINO ACID TRANSPORT ATP-BINDING PROTEIN LIVF"/>
    <property type="match status" value="1"/>
</dbReference>
<dbReference type="InterPro" id="IPR003439">
    <property type="entry name" value="ABC_transporter-like_ATP-bd"/>
</dbReference>